<dbReference type="CDD" id="cd16982">
    <property type="entry name" value="CID_Pcf11"/>
    <property type="match status" value="1"/>
</dbReference>
<dbReference type="InterPro" id="IPR008942">
    <property type="entry name" value="ENTH_VHS"/>
</dbReference>
<dbReference type="InterPro" id="IPR013087">
    <property type="entry name" value="Znf_C2H2_type"/>
</dbReference>
<dbReference type="Pfam" id="PF23228">
    <property type="entry name" value="zf_PCFS4"/>
    <property type="match status" value="1"/>
</dbReference>
<feature type="compositionally biased region" description="Gly residues" evidence="2">
    <location>
        <begin position="18"/>
        <end position="32"/>
    </location>
</feature>
<gene>
    <name evidence="4" type="ORF">FSB_LOCUS55332</name>
</gene>
<feature type="region of interest" description="Disordered" evidence="2">
    <location>
        <begin position="998"/>
        <end position="1028"/>
    </location>
</feature>
<dbReference type="PROSITE" id="PS51391">
    <property type="entry name" value="CID"/>
    <property type="match status" value="1"/>
</dbReference>
<dbReference type="SUPFAM" id="SSF48464">
    <property type="entry name" value="ENTH/VHS domain"/>
    <property type="match status" value="1"/>
</dbReference>
<dbReference type="SMART" id="SM00582">
    <property type="entry name" value="RPR"/>
    <property type="match status" value="1"/>
</dbReference>
<feature type="region of interest" description="Disordered" evidence="2">
    <location>
        <begin position="1"/>
        <end position="38"/>
    </location>
</feature>
<evidence type="ECO:0000256" key="2">
    <source>
        <dbReference type="SAM" id="MobiDB-lite"/>
    </source>
</evidence>
<dbReference type="PANTHER" id="PTHR15921">
    <property type="entry name" value="PRE-MRNA CLEAVAGE COMPLEX II"/>
    <property type="match status" value="1"/>
</dbReference>
<evidence type="ECO:0000256" key="1">
    <source>
        <dbReference type="ARBA" id="ARBA00022664"/>
    </source>
</evidence>
<dbReference type="InterPro" id="IPR057242">
    <property type="entry name" value="PCFS4-like"/>
</dbReference>
<dbReference type="AlphaFoldDB" id="A0A2N9ITB9"/>
<dbReference type="InterPro" id="IPR047415">
    <property type="entry name" value="Pcf11_CID"/>
</dbReference>
<dbReference type="FunFam" id="1.25.40.90:FF:000023">
    <property type="entry name" value="polyadenylation and cleavage factor homolog 4"/>
    <property type="match status" value="1"/>
</dbReference>
<evidence type="ECO:0000313" key="4">
    <source>
        <dbReference type="EMBL" id="SPD27450.1"/>
    </source>
</evidence>
<dbReference type="GO" id="GO:0003729">
    <property type="term" value="F:mRNA binding"/>
    <property type="evidence" value="ECO:0007669"/>
    <property type="project" value="InterPro"/>
</dbReference>
<dbReference type="GO" id="GO:0005849">
    <property type="term" value="C:mRNA cleavage factor complex"/>
    <property type="evidence" value="ECO:0007669"/>
    <property type="project" value="TreeGrafter"/>
</dbReference>
<dbReference type="GO" id="GO:0000993">
    <property type="term" value="F:RNA polymerase II complex binding"/>
    <property type="evidence" value="ECO:0007669"/>
    <property type="project" value="InterPro"/>
</dbReference>
<dbReference type="InterPro" id="IPR045154">
    <property type="entry name" value="PCF11-like"/>
</dbReference>
<dbReference type="GO" id="GO:0031124">
    <property type="term" value="P:mRNA 3'-end processing"/>
    <property type="evidence" value="ECO:0007669"/>
    <property type="project" value="InterPro"/>
</dbReference>
<sequence>MDSEKRENPRSLLAAARSGGGGGGGGSGGGGVMANDKPSPQILERFRALMKQRDDEVRVTAGDDDGVVSLPSSEEIVQLYENLLAELIFNSKPVITDLTIIAGEQKEHGKGIAEAICSRIIEVPVEQKLPSLYLLDSIVKNIGREYIRHFSSRLPEVFCEAYRQVHPNQYNAMRHLFGTWSAVFPPSVLNKIEEQLQLSPSVNNQPSVLATMRTSESPRPTHGIHVNPKYLRQLEHSTLDSNIPQARGTPALKMYGQKPAIPYDEYDSGHTEVISSQAGPQRLGSTGDAGHTPFSFGANKVRPPSTARVARTSSPSRIGPDRSLSLAADEFAADNSPRRFVDRASPSHSIFEYGLGRATGRDDETSGWKRKHYSDNNQNRFETTTVYNLGNGHEHQRPRALIDAYGNDNGKRSFNDKPLQGQRLEINDIDSKVAPASWQNTEEEEFNWEDMSPTLERGTSNDFLSSSVPPFGSFRARPGFGAQNASPLEPDNRSSWSSQAQLPAVEDSSIVAEDAAPLLSFGRGSTQKLSGFRTERNQIRDSRYPQEAWNMPPHLAKGRGRNFHIPLLASGISPSDSEQMSPLIDKLPDTDPQHYGPPTITSRFGSSSLDSINVDARPAVVPAYMGIRPPRNVQNAHPPRQLPSFLQPKHMRSQFQPNNLGPNRSMYMPEQQMDSFGNKELSSTKPPQLPNQHAGLIPLNQAQVTSLLPQYLPSQEAHQSAAAMVPPHLVAAPLNHGYNSQGHGATVSTAPSNPVHGVQFHQILNNSLHLQGGAMPPLPPGPPPASSQMIPLTQNPVLGVSNQQPSSAFSGLFSSLMAQGLISLNKQTPVQDSVGVEFNADLLKVRHESAINALYGDLPRQCTTCGLRFKSQEEHSSHMDWHVTKNRMSKNRKQKPSRKWFVGVNMWLSGAEALGTEAVPGFLPTETIVEKKDDEEMAVPADEDQNACELCGEPFEEFYSDETEEWMYKGAVYLNAPNGSTAGMERSQLGPIVHAKCRSESSVVSPGDFRQDERGITEEGSQRKRMRS</sequence>
<dbReference type="PROSITE" id="PS00028">
    <property type="entry name" value="ZINC_FINGER_C2H2_1"/>
    <property type="match status" value="1"/>
</dbReference>
<protein>
    <recommendedName>
        <fullName evidence="3">CID domain-containing protein</fullName>
    </recommendedName>
</protein>
<organism evidence="4">
    <name type="scientific">Fagus sylvatica</name>
    <name type="common">Beechnut</name>
    <dbReference type="NCBI Taxonomy" id="28930"/>
    <lineage>
        <taxon>Eukaryota</taxon>
        <taxon>Viridiplantae</taxon>
        <taxon>Streptophyta</taxon>
        <taxon>Embryophyta</taxon>
        <taxon>Tracheophyta</taxon>
        <taxon>Spermatophyta</taxon>
        <taxon>Magnoliopsida</taxon>
        <taxon>eudicotyledons</taxon>
        <taxon>Gunneridae</taxon>
        <taxon>Pentapetalae</taxon>
        <taxon>rosids</taxon>
        <taxon>fabids</taxon>
        <taxon>Fagales</taxon>
        <taxon>Fagaceae</taxon>
        <taxon>Fagus</taxon>
    </lineage>
</organism>
<dbReference type="InterPro" id="IPR006569">
    <property type="entry name" value="CID_dom"/>
</dbReference>
<name>A0A2N9ITB9_FAGSY</name>
<reference evidence="4" key="1">
    <citation type="submission" date="2018-02" db="EMBL/GenBank/DDBJ databases">
        <authorList>
            <person name="Cohen D.B."/>
            <person name="Kent A.D."/>
        </authorList>
    </citation>
    <scope>NUCLEOTIDE SEQUENCE</scope>
</reference>
<feature type="domain" description="CID" evidence="3">
    <location>
        <begin position="72"/>
        <end position="200"/>
    </location>
</feature>
<keyword evidence="1" id="KW-0507">mRNA processing</keyword>
<dbReference type="GO" id="GO:0006369">
    <property type="term" value="P:termination of RNA polymerase II transcription"/>
    <property type="evidence" value="ECO:0007669"/>
    <property type="project" value="InterPro"/>
</dbReference>
<accession>A0A2N9ITB9</accession>
<feature type="compositionally biased region" description="Basic and acidic residues" evidence="2">
    <location>
        <begin position="1009"/>
        <end position="1022"/>
    </location>
</feature>
<proteinExistence type="predicted"/>
<dbReference type="PANTHER" id="PTHR15921:SF12">
    <property type="entry name" value="POLYADENYLATION AND CLEAVAGE FACTOR HOMOLOG 4"/>
    <property type="match status" value="1"/>
</dbReference>
<dbReference type="GO" id="GO:0005737">
    <property type="term" value="C:cytoplasm"/>
    <property type="evidence" value="ECO:0007669"/>
    <property type="project" value="TreeGrafter"/>
</dbReference>
<dbReference type="EMBL" id="OIVN01006193">
    <property type="protein sequence ID" value="SPD27450.1"/>
    <property type="molecule type" value="Genomic_DNA"/>
</dbReference>
<evidence type="ECO:0000259" key="3">
    <source>
        <dbReference type="PROSITE" id="PS51391"/>
    </source>
</evidence>
<dbReference type="Pfam" id="PF04818">
    <property type="entry name" value="CID"/>
    <property type="match status" value="1"/>
</dbReference>
<dbReference type="Gene3D" id="1.25.40.90">
    <property type="match status" value="1"/>
</dbReference>